<dbReference type="InterPro" id="IPR012338">
    <property type="entry name" value="Beta-lactam/transpept-like"/>
</dbReference>
<evidence type="ECO:0000256" key="3">
    <source>
        <dbReference type="SAM" id="Phobius"/>
    </source>
</evidence>
<dbReference type="Pfam" id="PF02113">
    <property type="entry name" value="Peptidase_S13"/>
    <property type="match status" value="2"/>
</dbReference>
<keyword evidence="5" id="KW-1185">Reference proteome</keyword>
<keyword evidence="3" id="KW-0812">Transmembrane</keyword>
<gene>
    <name evidence="4" type="primary">dacB</name>
    <name evidence="4" type="ORF">EXE58_05570</name>
</gene>
<keyword evidence="4" id="KW-0645">Protease</keyword>
<dbReference type="EC" id="3.4.16.4" evidence="4"/>
<comment type="similarity">
    <text evidence="1">Belongs to the peptidase S13 family.</text>
</comment>
<accession>A0A4P7ICW7</accession>
<evidence type="ECO:0000256" key="1">
    <source>
        <dbReference type="ARBA" id="ARBA00006096"/>
    </source>
</evidence>
<feature type="transmembrane region" description="Helical" evidence="3">
    <location>
        <begin position="26"/>
        <end position="46"/>
    </location>
</feature>
<evidence type="ECO:0000256" key="2">
    <source>
        <dbReference type="ARBA" id="ARBA00022801"/>
    </source>
</evidence>
<protein>
    <submittedName>
        <fullName evidence="4">D-alanyl-D-alanine carboxypeptidase/D-alanyl-D-alanine-endopeptidase</fullName>
        <ecNumber evidence="4">3.4.16.4</ecNumber>
    </submittedName>
</protein>
<keyword evidence="3" id="KW-1133">Transmembrane helix</keyword>
<name>A0A4P7ICW7_9ACTN</name>
<dbReference type="SUPFAM" id="SSF56601">
    <property type="entry name" value="beta-lactamase/transpeptidase-like"/>
    <property type="match status" value="1"/>
</dbReference>
<dbReference type="EMBL" id="CP038436">
    <property type="protein sequence ID" value="QBX54975.1"/>
    <property type="molecule type" value="Genomic_DNA"/>
</dbReference>
<dbReference type="Gene3D" id="3.40.710.10">
    <property type="entry name" value="DD-peptidase/beta-lactamase superfamily"/>
    <property type="match status" value="2"/>
</dbReference>
<dbReference type="PANTHER" id="PTHR30023:SF0">
    <property type="entry name" value="PENICILLIN-SENSITIVE CARBOXYPEPTIDASE A"/>
    <property type="match status" value="1"/>
</dbReference>
<keyword evidence="3" id="KW-0472">Membrane</keyword>
<evidence type="ECO:0000313" key="4">
    <source>
        <dbReference type="EMBL" id="QBX54975.1"/>
    </source>
</evidence>
<keyword evidence="2 4" id="KW-0378">Hydrolase</keyword>
<dbReference type="PRINTS" id="PR00922">
    <property type="entry name" value="DADACBPTASE3"/>
</dbReference>
<dbReference type="KEGG" id="nsn:EXE58_05570"/>
<reference evidence="4 5" key="1">
    <citation type="submission" date="2019-03" db="EMBL/GenBank/DDBJ databases">
        <title>Three New Species of Nocardioides, Nocardioides euryhalodurans sp. nov., Nocardioides seonyuensis sp. nov. and Nocardioides eburneoflavus sp. nov. Iolated from Soil.</title>
        <authorList>
            <person name="Roh S.G."/>
            <person name="Lee C."/>
            <person name="Kim M.-K."/>
            <person name="Kim S.B."/>
        </authorList>
    </citation>
    <scope>NUCLEOTIDE SEQUENCE [LARGE SCALE GENOMIC DNA]</scope>
    <source>
        <strain evidence="4 5">MMS17-SY207-3</strain>
    </source>
</reference>
<dbReference type="GO" id="GO:0006508">
    <property type="term" value="P:proteolysis"/>
    <property type="evidence" value="ECO:0007669"/>
    <property type="project" value="InterPro"/>
</dbReference>
<keyword evidence="4" id="KW-0121">Carboxypeptidase</keyword>
<dbReference type="OrthoDB" id="56883at2"/>
<sequence>MAREREARRDLDVRGDVRHYTGPGRVAHWLPVLLVLALLGGSVAAYRYDLGPRYLPWLSADPETEPAAVAPPPGLDLPEWTAPVIAPALPTTGRIDPVAVAAALGPLLDDPDLGKHVVAAVGDLTFGSEWTSVEKPDTYLPASTTKLLTVAAALEHLGPEARFTTRVVSGTSPREVVLVGGGDPYLASKPLTPDGAATAFPPRVDVVTLAREAAEALGGSGRVRVSYDDGLFTGPTASAGWRSDYVPDDIVSPITALMVDGGREADGYARADDPSLQAARAFADGLAQAGMKVRGKVARVVVPPDAAELAAVESARLGDIAERVLDVSDNEGAEVLGHHVGLATSGTGSFAAGAAGVGTTLQGWGIDTSGLRLYDGSGLSRQNRVSAATVLAVLRRVAGSEGGPLRSAVTGLPVAAFTGSLTYRFDEGPKAARGVVRAKTGTLTGVHALAGLATGRDGVVMAFVVAADKVAEADGLDAQEAIDQAAAALAACRCAASG</sequence>
<dbReference type="NCBIfam" id="TIGR00666">
    <property type="entry name" value="PBP4"/>
    <property type="match status" value="1"/>
</dbReference>
<proteinExistence type="inferred from homology"/>
<dbReference type="GO" id="GO:0009002">
    <property type="term" value="F:serine-type D-Ala-D-Ala carboxypeptidase activity"/>
    <property type="evidence" value="ECO:0007669"/>
    <property type="project" value="UniProtKB-EC"/>
</dbReference>
<dbReference type="InterPro" id="IPR000667">
    <property type="entry name" value="Peptidase_S13"/>
</dbReference>
<dbReference type="PANTHER" id="PTHR30023">
    <property type="entry name" value="D-ALANYL-D-ALANINE CARBOXYPEPTIDASE"/>
    <property type="match status" value="1"/>
</dbReference>
<organism evidence="4 5">
    <name type="scientific">Nocardioides seonyuensis</name>
    <dbReference type="NCBI Taxonomy" id="2518371"/>
    <lineage>
        <taxon>Bacteria</taxon>
        <taxon>Bacillati</taxon>
        <taxon>Actinomycetota</taxon>
        <taxon>Actinomycetes</taxon>
        <taxon>Propionibacteriales</taxon>
        <taxon>Nocardioidaceae</taxon>
        <taxon>Nocardioides</taxon>
    </lineage>
</organism>
<dbReference type="AlphaFoldDB" id="A0A4P7ICW7"/>
<dbReference type="Proteomes" id="UP000294853">
    <property type="component" value="Chromosome"/>
</dbReference>
<evidence type="ECO:0000313" key="5">
    <source>
        <dbReference type="Proteomes" id="UP000294853"/>
    </source>
</evidence>
<dbReference type="GO" id="GO:0000270">
    <property type="term" value="P:peptidoglycan metabolic process"/>
    <property type="evidence" value="ECO:0007669"/>
    <property type="project" value="TreeGrafter"/>
</dbReference>